<dbReference type="PANTHER" id="PTHR32303:SF4">
    <property type="entry name" value="QUINOPROTEIN GLUCOSE DEHYDROGENASE"/>
    <property type="match status" value="1"/>
</dbReference>
<feature type="transmembrane region" description="Helical" evidence="4">
    <location>
        <begin position="67"/>
        <end position="90"/>
    </location>
</feature>
<feature type="transmembrane region" description="Helical" evidence="4">
    <location>
        <begin position="43"/>
        <end position="60"/>
    </location>
</feature>
<dbReference type="eggNOG" id="COG4993">
    <property type="taxonomic scope" value="Bacteria"/>
</dbReference>
<dbReference type="InterPro" id="IPR011047">
    <property type="entry name" value="Quinoprotein_ADH-like_sf"/>
</dbReference>
<dbReference type="EMBL" id="JFHR01000063">
    <property type="protein sequence ID" value="KEQ51810.1"/>
    <property type="molecule type" value="Genomic_DNA"/>
</dbReference>
<keyword evidence="4" id="KW-1133">Transmembrane helix</keyword>
<proteinExistence type="inferred from homology"/>
<comment type="caution">
    <text evidence="6">The sequence shown here is derived from an EMBL/GenBank/DDBJ whole genome shotgun (WGS) entry which is preliminary data.</text>
</comment>
<keyword evidence="3 6" id="KW-0560">Oxidoreductase</keyword>
<dbReference type="PATRIC" id="fig|46429.4.peg.3935"/>
<feature type="transmembrane region" description="Helical" evidence="4">
    <location>
        <begin position="18"/>
        <end position="37"/>
    </location>
</feature>
<dbReference type="NCBIfam" id="TIGR03074">
    <property type="entry name" value="PQQ_membr_DH"/>
    <property type="match status" value="1"/>
</dbReference>
<dbReference type="OrthoDB" id="9794322at2"/>
<evidence type="ECO:0000259" key="5">
    <source>
        <dbReference type="Pfam" id="PF01011"/>
    </source>
</evidence>
<dbReference type="GO" id="GO:0008876">
    <property type="term" value="F:quinoprotein glucose dehydrogenase activity"/>
    <property type="evidence" value="ECO:0007669"/>
    <property type="project" value="TreeGrafter"/>
</dbReference>
<name>A0A081R9D7_SPHCR</name>
<accession>A0A081R9D7</accession>
<dbReference type="SMART" id="SM00564">
    <property type="entry name" value="PQQ"/>
    <property type="match status" value="5"/>
</dbReference>
<dbReference type="InterPro" id="IPR017511">
    <property type="entry name" value="PQQ_mDH"/>
</dbReference>
<evidence type="ECO:0000256" key="3">
    <source>
        <dbReference type="ARBA" id="ARBA00023002"/>
    </source>
</evidence>
<evidence type="ECO:0000256" key="2">
    <source>
        <dbReference type="ARBA" id="ARBA00008156"/>
    </source>
</evidence>
<feature type="transmembrane region" description="Helical" evidence="4">
    <location>
        <begin position="96"/>
        <end position="113"/>
    </location>
</feature>
<evidence type="ECO:0000313" key="6">
    <source>
        <dbReference type="EMBL" id="KEQ51810.1"/>
    </source>
</evidence>
<evidence type="ECO:0000256" key="1">
    <source>
        <dbReference type="ARBA" id="ARBA00001931"/>
    </source>
</evidence>
<feature type="domain" description="Pyrrolo-quinoline quinone repeat" evidence="5">
    <location>
        <begin position="184"/>
        <end position="781"/>
    </location>
</feature>
<keyword evidence="4" id="KW-0472">Membrane</keyword>
<dbReference type="GO" id="GO:0016020">
    <property type="term" value="C:membrane"/>
    <property type="evidence" value="ECO:0007669"/>
    <property type="project" value="InterPro"/>
</dbReference>
<dbReference type="GO" id="GO:0047519">
    <property type="term" value="F:quinate dehydrogenase (quinone) activity"/>
    <property type="evidence" value="ECO:0007669"/>
    <property type="project" value="UniProtKB-EC"/>
</dbReference>
<keyword evidence="4" id="KW-0812">Transmembrane</keyword>
<dbReference type="RefSeq" id="WP_051749905.1">
    <property type="nucleotide sequence ID" value="NZ_JFHR01000063.1"/>
</dbReference>
<dbReference type="SUPFAM" id="SSF50998">
    <property type="entry name" value="Quinoprotein alcohol dehydrogenase-like"/>
    <property type="match status" value="1"/>
</dbReference>
<organism evidence="6 7">
    <name type="scientific">Sphingobium chlorophenolicum</name>
    <dbReference type="NCBI Taxonomy" id="46429"/>
    <lineage>
        <taxon>Bacteria</taxon>
        <taxon>Pseudomonadati</taxon>
        <taxon>Pseudomonadota</taxon>
        <taxon>Alphaproteobacteria</taxon>
        <taxon>Sphingomonadales</taxon>
        <taxon>Sphingomonadaceae</taxon>
        <taxon>Sphingobium</taxon>
    </lineage>
</organism>
<dbReference type="Pfam" id="PF01011">
    <property type="entry name" value="PQQ"/>
    <property type="match status" value="1"/>
</dbReference>
<dbReference type="InterPro" id="IPR002372">
    <property type="entry name" value="PQQ_rpt_dom"/>
</dbReference>
<dbReference type="GO" id="GO:0048038">
    <property type="term" value="F:quinone binding"/>
    <property type="evidence" value="ECO:0007669"/>
    <property type="project" value="InterPro"/>
</dbReference>
<feature type="transmembrane region" description="Helical" evidence="4">
    <location>
        <begin position="138"/>
        <end position="158"/>
    </location>
</feature>
<dbReference type="AlphaFoldDB" id="A0A081R9D7"/>
<evidence type="ECO:0000256" key="4">
    <source>
        <dbReference type="SAM" id="Phobius"/>
    </source>
</evidence>
<protein>
    <submittedName>
        <fullName evidence="6">Membrane-bound PQQ-dependent dehydrogenase, glucose/quinate/shikimate family</fullName>
        <ecNumber evidence="6">1.1.5.8</ecNumber>
    </submittedName>
</protein>
<dbReference type="CDD" id="cd10280">
    <property type="entry name" value="PQQ_mGDH"/>
    <property type="match status" value="1"/>
</dbReference>
<dbReference type="Proteomes" id="UP000028411">
    <property type="component" value="Unassembled WGS sequence"/>
</dbReference>
<comment type="similarity">
    <text evidence="2">Belongs to the bacterial PQQ dehydrogenase family.</text>
</comment>
<dbReference type="PANTHER" id="PTHR32303">
    <property type="entry name" value="QUINOPROTEIN ALCOHOL DEHYDROGENASE (CYTOCHROME C)"/>
    <property type="match status" value="1"/>
</dbReference>
<dbReference type="EC" id="1.1.5.8" evidence="6"/>
<dbReference type="Gene3D" id="2.140.10.10">
    <property type="entry name" value="Quinoprotein alcohol dehydrogenase-like superfamily"/>
    <property type="match status" value="2"/>
</dbReference>
<reference evidence="6 7" key="1">
    <citation type="submission" date="2014-02" db="EMBL/GenBank/DDBJ databases">
        <title>Whole genome sequence of Sphingobium chlorophenolicum NBRC 16172.</title>
        <authorList>
            <person name="Gan H.M."/>
            <person name="Gan H.Y."/>
            <person name="Chew T.H."/>
            <person name="Savka M.A."/>
        </authorList>
    </citation>
    <scope>NUCLEOTIDE SEQUENCE [LARGE SCALE GENOMIC DNA]</scope>
    <source>
        <strain evidence="6 7">NBRC 16172</strain>
    </source>
</reference>
<comment type="cofactor">
    <cofactor evidence="1">
        <name>pyrroloquinoline quinone</name>
        <dbReference type="ChEBI" id="CHEBI:58442"/>
    </cofactor>
</comment>
<sequence length="804" mass="86513">MNNAVIASKHKSWFSRSLGVVLILIGVVMTYGGAVLVSLNGSPYYALAGLFLVVSGVFFFRQNLWGVWIYALIYGATILWAVGEVGLQLWALAPRIIAPTVLAIPVCLSLIFLPQAEAFVKKGGDGLGKERRLPLKRMGYAGAALMVLALVGFGIAAFNPQGVLQPDAETPATGRIYSDASAGWTAYGRTNEGRRFAPLNQINKQNVGALKIAWIARTGDIPTGGAADENTPLQVGNRLFTCSPHNIVHALDVDTGKILWTYNPRVEAPFWQRCRSVAFHESPAAKICAARIVIATMDARLIEIDANSGKPCPDFGKAGTVDLREGLGEVKPGYYFMTSAPTIAKGLIIIGGAVVDNADLDVPSGVVRAFDANTGSLRWVWDLGNVRDSNALPGKETVFTRGTPNVWAPPSVDEARGLVFLPTGNPAADHWGGARSKESERHTSAIVALDLATGKKRWTFQTVHHDLWDYDLPSQPTLADIPDGRGGRIPAVIQPTKRGQIFVLDRRTGVPVAPVAERPVPQGAAPGDWTFRTQPYSVGMPAIGAKRLTEADMWGATPFDQLWCRIAFRRLRYQGDFTPPGTDPSLLYPGVFGGMNWGSASIDETRDYLIVNDIRVAHKLVLIPRADADREGPGIVKRFGGPAQPIPGHGGFQPQNGTPFAAIYLNFLSPLGIPCQAPPYGTLTAIDMKTRSIAWQIPMGTMRDTGPLNIKMRLPLPMGLPTIGGPLVTGAGLIFFAGTQDFYLRAIDSATGRELWKGRLPVGAGATPMTYISPTTKKQYVVISASGSRESPDTGDYVIAYALP</sequence>
<evidence type="ECO:0000313" key="7">
    <source>
        <dbReference type="Proteomes" id="UP000028411"/>
    </source>
</evidence>
<gene>
    <name evidence="6" type="ORF">BV95_03946</name>
</gene>
<dbReference type="InterPro" id="IPR018391">
    <property type="entry name" value="PQQ_b-propeller_rpt"/>
</dbReference>